<dbReference type="RefSeq" id="WP_013629874.1">
    <property type="nucleotide sequence ID" value="NC_015174.1"/>
</dbReference>
<accession>F0SP52</accession>
<protein>
    <submittedName>
        <fullName evidence="1">Glycosyltransferase-like protein</fullName>
    </submittedName>
</protein>
<name>F0SP52_RUBBR</name>
<dbReference type="EMBL" id="CP002546">
    <property type="protein sequence ID" value="ADY61155.1"/>
    <property type="molecule type" value="Genomic_DNA"/>
</dbReference>
<dbReference type="eggNOG" id="COG0438">
    <property type="taxonomic scope" value="Bacteria"/>
</dbReference>
<dbReference type="Gene3D" id="3.40.50.2000">
    <property type="entry name" value="Glycogen Phosphorylase B"/>
    <property type="match status" value="2"/>
</dbReference>
<dbReference type="SUPFAM" id="SSF53756">
    <property type="entry name" value="UDP-Glycosyltransferase/glycogen phosphorylase"/>
    <property type="match status" value="1"/>
</dbReference>
<gene>
    <name evidence="1" type="ordered locus">Plabr_3558</name>
</gene>
<keyword evidence="2" id="KW-1185">Reference proteome</keyword>
<dbReference type="OrthoDB" id="9794575at2"/>
<evidence type="ECO:0000313" key="1">
    <source>
        <dbReference type="EMBL" id="ADY61155.1"/>
    </source>
</evidence>
<reference evidence="2" key="1">
    <citation type="submission" date="2011-02" db="EMBL/GenBank/DDBJ databases">
        <title>The complete genome of Planctomyces brasiliensis DSM 5305.</title>
        <authorList>
            <person name="Lucas S."/>
            <person name="Copeland A."/>
            <person name="Lapidus A."/>
            <person name="Bruce D."/>
            <person name="Goodwin L."/>
            <person name="Pitluck S."/>
            <person name="Kyrpides N."/>
            <person name="Mavromatis K."/>
            <person name="Pagani I."/>
            <person name="Ivanova N."/>
            <person name="Ovchinnikova G."/>
            <person name="Lu M."/>
            <person name="Detter J.C."/>
            <person name="Han C."/>
            <person name="Land M."/>
            <person name="Hauser L."/>
            <person name="Markowitz V."/>
            <person name="Cheng J.-F."/>
            <person name="Hugenholtz P."/>
            <person name="Woyke T."/>
            <person name="Wu D."/>
            <person name="Tindall B."/>
            <person name="Pomrenke H.G."/>
            <person name="Brambilla E."/>
            <person name="Klenk H.-P."/>
            <person name="Eisen J.A."/>
        </authorList>
    </citation>
    <scope>NUCLEOTIDE SEQUENCE [LARGE SCALE GENOMIC DNA]</scope>
    <source>
        <strain evidence="2">ATCC 49424 / DSM 5305 / JCM 21570 / NBRC 103401 / IFAM 1448</strain>
    </source>
</reference>
<organism evidence="1 2">
    <name type="scientific">Rubinisphaera brasiliensis (strain ATCC 49424 / DSM 5305 / JCM 21570 / IAM 15109 / NBRC 103401 / IFAM 1448)</name>
    <name type="common">Planctomyces brasiliensis</name>
    <dbReference type="NCBI Taxonomy" id="756272"/>
    <lineage>
        <taxon>Bacteria</taxon>
        <taxon>Pseudomonadati</taxon>
        <taxon>Planctomycetota</taxon>
        <taxon>Planctomycetia</taxon>
        <taxon>Planctomycetales</taxon>
        <taxon>Planctomycetaceae</taxon>
        <taxon>Rubinisphaera</taxon>
    </lineage>
</organism>
<sequence>MKTKRVLFVAYQFPPAGGIGVHRVVKFVKFLPEFGWDSTVLTVANPSVPLVDNSHQSDIPDSTKVVRARTMEPGYHWKQKVSASSTKGDSKKRPSRLKAAARGMANFCFQPDMQILWAPAAIKAGLKELKRTPHDAIIATAPPFSSFYVGEQLAKKSGLPLILDYRDEWGISNSYWENKQQDPVSRRIQTRMQHRILRHASAAIATTPSSCESIRQTASEAGANTRCDYIYNGFDPADFTPAGPKKDYGNGVDRFRLTYAGTLWNLNSIEPVVEAICKLQEQSPQLLNNLELVFAGRRTAEQEALLDRLDALNCACVRLPFIPHDEAVTLMQTSDCLLLLNSDLRGAERIVNGKIFEYFAAEKPFLLVSPCGDMWDLSADCPYALPCRPNRPDKLARLLGDELERHHLKVIREPGLWTPDRHERRTRAGQLAALLDQLAISPAAASHTPELVGSPD</sequence>
<dbReference type="STRING" id="756272.Plabr_3558"/>
<dbReference type="AlphaFoldDB" id="F0SP52"/>
<proteinExistence type="predicted"/>
<evidence type="ECO:0000313" key="2">
    <source>
        <dbReference type="Proteomes" id="UP000006860"/>
    </source>
</evidence>
<dbReference type="KEGG" id="pbs:Plabr_3558"/>
<dbReference type="Proteomes" id="UP000006860">
    <property type="component" value="Chromosome"/>
</dbReference>
<dbReference type="HOGENOM" id="CLU_032377_0_0_0"/>